<evidence type="ECO:0000313" key="2">
    <source>
        <dbReference type="Proteomes" id="UP000825699"/>
    </source>
</evidence>
<name>A0AAJ1A6X3_RHILE</name>
<dbReference type="AlphaFoldDB" id="A0AAJ1A6X3"/>
<sequence>MYAQAKFRQGTVAWFEMVGTLICEAASHAGLTLDFNLTLVERYTDGVELAGGHVQGIRFDIINGQPSFTIGVRRDERGDVTIEITARAARALNVLRSGDPDYQTALQDFQSSGEMKIGGDPSRFGRWLETVHDLIVERTI</sequence>
<protein>
    <submittedName>
        <fullName evidence="1">Uncharacterized protein</fullName>
    </submittedName>
</protein>
<gene>
    <name evidence="1" type="ORF">HFO42_10130</name>
</gene>
<proteinExistence type="predicted"/>
<organism evidence="1 2">
    <name type="scientific">Rhizobium leguminosarum</name>
    <dbReference type="NCBI Taxonomy" id="384"/>
    <lineage>
        <taxon>Bacteria</taxon>
        <taxon>Pseudomonadati</taxon>
        <taxon>Pseudomonadota</taxon>
        <taxon>Alphaproteobacteria</taxon>
        <taxon>Hyphomicrobiales</taxon>
        <taxon>Rhizobiaceae</taxon>
        <taxon>Rhizobium/Agrobacterium group</taxon>
        <taxon>Rhizobium</taxon>
    </lineage>
</organism>
<dbReference type="EMBL" id="JAAXEP010000004">
    <property type="protein sequence ID" value="MBY5628468.1"/>
    <property type="molecule type" value="Genomic_DNA"/>
</dbReference>
<evidence type="ECO:0000313" key="1">
    <source>
        <dbReference type="EMBL" id="MBY5628468.1"/>
    </source>
</evidence>
<accession>A0AAJ1A6X3</accession>
<reference evidence="1" key="1">
    <citation type="submission" date="2020-04" db="EMBL/GenBank/DDBJ databases">
        <title>Global-level population genomics supports evidence of horizontal gene transfer on evolution of Rhizobia in Lentils.</title>
        <authorList>
            <person name="Gai Y."/>
            <person name="Cook D."/>
            <person name="Riely B."/>
        </authorList>
    </citation>
    <scope>NUCLEOTIDE SEQUENCE</scope>
    <source>
        <strain evidence="1">Derici101B</strain>
    </source>
</reference>
<comment type="caution">
    <text evidence="1">The sequence shown here is derived from an EMBL/GenBank/DDBJ whole genome shotgun (WGS) entry which is preliminary data.</text>
</comment>
<dbReference type="Proteomes" id="UP000825699">
    <property type="component" value="Unassembled WGS sequence"/>
</dbReference>